<protein>
    <recommendedName>
        <fullName evidence="6">Transposase</fullName>
    </recommendedName>
</protein>
<reference evidence="4" key="1">
    <citation type="submission" date="2020-06" db="EMBL/GenBank/DDBJ databases">
        <authorList>
            <person name="Li T."/>
            <person name="Hu X."/>
            <person name="Zhang T."/>
            <person name="Song X."/>
            <person name="Zhang H."/>
            <person name="Dai N."/>
            <person name="Sheng W."/>
            <person name="Hou X."/>
            <person name="Wei L."/>
        </authorList>
    </citation>
    <scope>NUCLEOTIDE SEQUENCE</scope>
    <source>
        <strain evidence="4">K16</strain>
        <tissue evidence="4">Leaf</tissue>
    </source>
</reference>
<feature type="compositionally biased region" description="Polar residues" evidence="1">
    <location>
        <begin position="743"/>
        <end position="755"/>
    </location>
</feature>
<feature type="domain" description="MULE transposase" evidence="3">
    <location>
        <begin position="438"/>
        <end position="533"/>
    </location>
</feature>
<feature type="domain" description="Transposase MuDR plant" evidence="2">
    <location>
        <begin position="243"/>
        <end position="306"/>
    </location>
</feature>
<feature type="compositionally biased region" description="Basic and acidic residues" evidence="1">
    <location>
        <begin position="769"/>
        <end position="783"/>
    </location>
</feature>
<feature type="region of interest" description="Disordered" evidence="1">
    <location>
        <begin position="189"/>
        <end position="233"/>
    </location>
</feature>
<dbReference type="PANTHER" id="PTHR31973:SF187">
    <property type="entry name" value="MUTATOR TRANSPOSASE MUDRA PROTEIN"/>
    <property type="match status" value="1"/>
</dbReference>
<gene>
    <name evidence="4" type="ORF">Sango_1437800</name>
</gene>
<feature type="compositionally biased region" description="Basic and acidic residues" evidence="1">
    <location>
        <begin position="190"/>
        <end position="208"/>
    </location>
</feature>
<dbReference type="PANTHER" id="PTHR31973">
    <property type="entry name" value="POLYPROTEIN, PUTATIVE-RELATED"/>
    <property type="match status" value="1"/>
</dbReference>
<evidence type="ECO:0000259" key="3">
    <source>
        <dbReference type="Pfam" id="PF10551"/>
    </source>
</evidence>
<feature type="compositionally biased region" description="Polar residues" evidence="1">
    <location>
        <begin position="713"/>
        <end position="734"/>
    </location>
</feature>
<evidence type="ECO:0000256" key="1">
    <source>
        <dbReference type="SAM" id="MobiDB-lite"/>
    </source>
</evidence>
<comment type="caution">
    <text evidence="4">The sequence shown here is derived from an EMBL/GenBank/DDBJ whole genome shotgun (WGS) entry which is preliminary data.</text>
</comment>
<feature type="region of interest" description="Disordered" evidence="1">
    <location>
        <begin position="671"/>
        <end position="783"/>
    </location>
</feature>
<dbReference type="Pfam" id="PF10551">
    <property type="entry name" value="MULE"/>
    <property type="match status" value="1"/>
</dbReference>
<dbReference type="AlphaFoldDB" id="A0AAE1WMT4"/>
<dbReference type="InterPro" id="IPR004332">
    <property type="entry name" value="Transposase_MuDR"/>
</dbReference>
<name>A0AAE1WMT4_9LAMI</name>
<proteinExistence type="predicted"/>
<accession>A0AAE1WMT4</accession>
<dbReference type="Pfam" id="PF03108">
    <property type="entry name" value="DBD_Tnp_Mut"/>
    <property type="match status" value="1"/>
</dbReference>
<dbReference type="EMBL" id="JACGWL010000008">
    <property type="protein sequence ID" value="KAK4396012.1"/>
    <property type="molecule type" value="Genomic_DNA"/>
</dbReference>
<evidence type="ECO:0000313" key="4">
    <source>
        <dbReference type="EMBL" id="KAK4396012.1"/>
    </source>
</evidence>
<dbReference type="Proteomes" id="UP001289374">
    <property type="component" value="Unassembled WGS sequence"/>
</dbReference>
<sequence>MLKFYYKDPTLPLEWGIRPIKEECPDLCLVDLQNCHRIFDVPVNIYVEEEEAEPLQAIDSQGNPIEKEQEEEIRFILEGIDFEELGGNEIEGDGRKDCEGQGVEGVEFEGDGRQDCEGQGIEGQRMDRDEVERSDFQNITEKGKRKLYERFLNESSSEFDNSSDEDYVQFDPSKKDLIKKLKKVLKDKKNRQEQKKTRETESEKHEWASEDETEDDLVSLEGSEGSETEKHHVFKKSASTKNLNLVVGMKFENAAQFRGVLRDWCIRNGVDLEFLRNEAARVTAKCKSCEWRIHASPIQGGPTFQIKTIKGEHTCARTYDNKLANASYIAKRIENAIRDHPTIPVQQLKNRILSKCNVDVSRFKVMRAKKEALERIRGDDAKQYELLWDYCETVRKCNPGSKFLLRKVENFDPPVFERMYFSLWALKKGFLEGCRPIIGLDGCFLKTVYGGQLLVAVGRDGNDNMFPIAMAVVQVENRDTWGWFVGELLDDIGGMGTNKWSFISDRQKGLVEALKDLVPESEHIFCLRHMYENFKMKFKSVELKEYFWKAASTANKREFDGFMKKIEELDPKIKAEVETASEWLRKINPQHWARSHFPVQSKCDILVNNLCESFNNYILEARDKPIITIGSKRARLDDYVDDCYTNQILLFMKKSHKDLKPPYLELRATKCKARGRRQSPQTTQPPAPRYATQSNIAVHEDIPHGSQAPPPLSQEQPSAKAATQPSAPMQQQVGYQGPRNASLLGNVNPASSSVPATRRYNKRPSISEVLDKMKERQKRRQQD</sequence>
<evidence type="ECO:0008006" key="6">
    <source>
        <dbReference type="Google" id="ProtNLM"/>
    </source>
</evidence>
<evidence type="ECO:0000259" key="2">
    <source>
        <dbReference type="Pfam" id="PF03108"/>
    </source>
</evidence>
<evidence type="ECO:0000313" key="5">
    <source>
        <dbReference type="Proteomes" id="UP001289374"/>
    </source>
</evidence>
<keyword evidence="5" id="KW-1185">Reference proteome</keyword>
<reference evidence="4" key="2">
    <citation type="journal article" date="2024" name="Plant">
        <title>Genomic evolution and insights into agronomic trait innovations of Sesamum species.</title>
        <authorList>
            <person name="Miao H."/>
            <person name="Wang L."/>
            <person name="Qu L."/>
            <person name="Liu H."/>
            <person name="Sun Y."/>
            <person name="Le M."/>
            <person name="Wang Q."/>
            <person name="Wei S."/>
            <person name="Zheng Y."/>
            <person name="Lin W."/>
            <person name="Duan Y."/>
            <person name="Cao H."/>
            <person name="Xiong S."/>
            <person name="Wang X."/>
            <person name="Wei L."/>
            <person name="Li C."/>
            <person name="Ma Q."/>
            <person name="Ju M."/>
            <person name="Zhao R."/>
            <person name="Li G."/>
            <person name="Mu C."/>
            <person name="Tian Q."/>
            <person name="Mei H."/>
            <person name="Zhang T."/>
            <person name="Gao T."/>
            <person name="Zhang H."/>
        </authorList>
    </citation>
    <scope>NUCLEOTIDE SEQUENCE</scope>
    <source>
        <strain evidence="4">K16</strain>
    </source>
</reference>
<organism evidence="4 5">
    <name type="scientific">Sesamum angolense</name>
    <dbReference type="NCBI Taxonomy" id="2727404"/>
    <lineage>
        <taxon>Eukaryota</taxon>
        <taxon>Viridiplantae</taxon>
        <taxon>Streptophyta</taxon>
        <taxon>Embryophyta</taxon>
        <taxon>Tracheophyta</taxon>
        <taxon>Spermatophyta</taxon>
        <taxon>Magnoliopsida</taxon>
        <taxon>eudicotyledons</taxon>
        <taxon>Gunneridae</taxon>
        <taxon>Pentapetalae</taxon>
        <taxon>asterids</taxon>
        <taxon>lamiids</taxon>
        <taxon>Lamiales</taxon>
        <taxon>Pedaliaceae</taxon>
        <taxon>Sesamum</taxon>
    </lineage>
</organism>
<dbReference type="InterPro" id="IPR018289">
    <property type="entry name" value="MULE_transposase_dom"/>
</dbReference>
<feature type="region of interest" description="Disordered" evidence="1">
    <location>
        <begin position="105"/>
        <end position="132"/>
    </location>
</feature>
<feature type="compositionally biased region" description="Acidic residues" evidence="1">
    <location>
        <begin position="209"/>
        <end position="218"/>
    </location>
</feature>